<keyword evidence="4" id="KW-1185">Reference proteome</keyword>
<dbReference type="OrthoDB" id="412788at2759"/>
<feature type="region of interest" description="Disordered" evidence="2">
    <location>
        <begin position="181"/>
        <end position="200"/>
    </location>
</feature>
<dbReference type="AlphaFoldDB" id="A0A9P6JPT8"/>
<protein>
    <submittedName>
        <fullName evidence="3">Uncharacterized protein</fullName>
    </submittedName>
</protein>
<evidence type="ECO:0000256" key="1">
    <source>
        <dbReference type="ARBA" id="ARBA00023604"/>
    </source>
</evidence>
<sequence length="264" mass="29464">MKQAYYLESIELIKKFTGASKVVLFDHTVRRRRPGQVDDSPSRRQPVEFVHVDQTTQTSITRVHRHLPADEAPKLPEEQFQIINLWRPILHAASDQPLALCDYRSVEPEKDNFPLALWKYLRGMTSDEIVLIKSYDSIQDGKMAIFTPHTGFKDPSTPMDAPLRESIEVRALGFCDSQTSVTQDDGAGVSKLSPRRATPSFPRLSLPPAHTMRHAQGLGHFIINSTRELGLAPVKFHGSSLSATFSPPATMALFLPVAPLVAQD</sequence>
<dbReference type="EMBL" id="MU157856">
    <property type="protein sequence ID" value="KAF9528034.1"/>
    <property type="molecule type" value="Genomic_DNA"/>
</dbReference>
<accession>A0A9P6JPT8</accession>
<evidence type="ECO:0000313" key="4">
    <source>
        <dbReference type="Proteomes" id="UP000807306"/>
    </source>
</evidence>
<organism evidence="3 4">
    <name type="scientific">Crepidotus variabilis</name>
    <dbReference type="NCBI Taxonomy" id="179855"/>
    <lineage>
        <taxon>Eukaryota</taxon>
        <taxon>Fungi</taxon>
        <taxon>Dikarya</taxon>
        <taxon>Basidiomycota</taxon>
        <taxon>Agaricomycotina</taxon>
        <taxon>Agaricomycetes</taxon>
        <taxon>Agaricomycetidae</taxon>
        <taxon>Agaricales</taxon>
        <taxon>Agaricineae</taxon>
        <taxon>Crepidotaceae</taxon>
        <taxon>Crepidotus</taxon>
    </lineage>
</organism>
<proteinExistence type="inferred from homology"/>
<evidence type="ECO:0000256" key="2">
    <source>
        <dbReference type="SAM" id="MobiDB-lite"/>
    </source>
</evidence>
<comment type="similarity">
    <text evidence="1">Belongs to the asaB hydroxylase/desaturase family.</text>
</comment>
<dbReference type="GO" id="GO:0016491">
    <property type="term" value="F:oxidoreductase activity"/>
    <property type="evidence" value="ECO:0007669"/>
    <property type="project" value="InterPro"/>
</dbReference>
<reference evidence="3" key="1">
    <citation type="submission" date="2020-11" db="EMBL/GenBank/DDBJ databases">
        <authorList>
            <consortium name="DOE Joint Genome Institute"/>
            <person name="Ahrendt S."/>
            <person name="Riley R."/>
            <person name="Andreopoulos W."/>
            <person name="Labutti K."/>
            <person name="Pangilinan J."/>
            <person name="Ruiz-Duenas F.J."/>
            <person name="Barrasa J.M."/>
            <person name="Sanchez-Garcia M."/>
            <person name="Camarero S."/>
            <person name="Miyauchi S."/>
            <person name="Serrano A."/>
            <person name="Linde D."/>
            <person name="Babiker R."/>
            <person name="Drula E."/>
            <person name="Ayuso-Fernandez I."/>
            <person name="Pacheco R."/>
            <person name="Padilla G."/>
            <person name="Ferreira P."/>
            <person name="Barriuso J."/>
            <person name="Kellner H."/>
            <person name="Castanera R."/>
            <person name="Alfaro M."/>
            <person name="Ramirez L."/>
            <person name="Pisabarro A.G."/>
            <person name="Kuo A."/>
            <person name="Tritt A."/>
            <person name="Lipzen A."/>
            <person name="He G."/>
            <person name="Yan M."/>
            <person name="Ng V."/>
            <person name="Cullen D."/>
            <person name="Martin F."/>
            <person name="Rosso M.-N."/>
            <person name="Henrissat B."/>
            <person name="Hibbett D."/>
            <person name="Martinez A.T."/>
            <person name="Grigoriev I.V."/>
        </authorList>
    </citation>
    <scope>NUCLEOTIDE SEQUENCE</scope>
    <source>
        <strain evidence="3">CBS 506.95</strain>
    </source>
</reference>
<name>A0A9P6JPT8_9AGAR</name>
<evidence type="ECO:0000313" key="3">
    <source>
        <dbReference type="EMBL" id="KAF9528034.1"/>
    </source>
</evidence>
<dbReference type="InterPro" id="IPR044053">
    <property type="entry name" value="AsaB-like"/>
</dbReference>
<dbReference type="NCBIfam" id="NF041278">
    <property type="entry name" value="CmcJ_NvfI_EfuI"/>
    <property type="match status" value="1"/>
</dbReference>
<dbReference type="PANTHER" id="PTHR34598:SF3">
    <property type="entry name" value="OXIDOREDUCTASE AN1597"/>
    <property type="match status" value="1"/>
</dbReference>
<dbReference type="Proteomes" id="UP000807306">
    <property type="component" value="Unassembled WGS sequence"/>
</dbReference>
<comment type="caution">
    <text evidence="3">The sequence shown here is derived from an EMBL/GenBank/DDBJ whole genome shotgun (WGS) entry which is preliminary data.</text>
</comment>
<gene>
    <name evidence="3" type="ORF">CPB83DRAFT_836170</name>
</gene>
<dbReference type="PANTHER" id="PTHR34598">
    <property type="entry name" value="BLL6449 PROTEIN"/>
    <property type="match status" value="1"/>
</dbReference>